<gene>
    <name evidence="2" type="ORF">B5807_05332</name>
</gene>
<organism evidence="2 3">
    <name type="scientific">Epicoccum nigrum</name>
    <name type="common">Soil fungus</name>
    <name type="synonym">Epicoccum purpurascens</name>
    <dbReference type="NCBI Taxonomy" id="105696"/>
    <lineage>
        <taxon>Eukaryota</taxon>
        <taxon>Fungi</taxon>
        <taxon>Dikarya</taxon>
        <taxon>Ascomycota</taxon>
        <taxon>Pezizomycotina</taxon>
        <taxon>Dothideomycetes</taxon>
        <taxon>Pleosporomycetidae</taxon>
        <taxon>Pleosporales</taxon>
        <taxon>Pleosporineae</taxon>
        <taxon>Didymellaceae</taxon>
        <taxon>Epicoccum</taxon>
    </lineage>
</organism>
<dbReference type="SUPFAM" id="SSF48208">
    <property type="entry name" value="Six-hairpin glycosidases"/>
    <property type="match status" value="1"/>
</dbReference>
<dbReference type="GO" id="GO:0004553">
    <property type="term" value="F:hydrolase activity, hydrolyzing O-glycosyl compounds"/>
    <property type="evidence" value="ECO:0007669"/>
    <property type="project" value="UniProtKB-ARBA"/>
</dbReference>
<dbReference type="PANTHER" id="PTHR31616:SF0">
    <property type="entry name" value="GLUCAN 1,4-ALPHA-GLUCOSIDASE"/>
    <property type="match status" value="1"/>
</dbReference>
<dbReference type="InParanoid" id="A0A1Y2LZ86"/>
<name>A0A1Y2LZ86_EPING</name>
<feature type="domain" description="GH15-like" evidence="1">
    <location>
        <begin position="114"/>
        <end position="490"/>
    </location>
</feature>
<evidence type="ECO:0000259" key="1">
    <source>
        <dbReference type="Pfam" id="PF00723"/>
    </source>
</evidence>
<proteinExistence type="predicted"/>
<dbReference type="InterPro" id="IPR008928">
    <property type="entry name" value="6-hairpin_glycosidase_sf"/>
</dbReference>
<reference evidence="2 3" key="1">
    <citation type="journal article" date="2017" name="Genome Announc.">
        <title>Genome sequence of the saprophytic ascomycete Epicoccum nigrum ICMP 19927 strain isolated from New Zealand.</title>
        <authorList>
            <person name="Fokin M."/>
            <person name="Fleetwood D."/>
            <person name="Weir B.S."/>
            <person name="Villas-Boas S.G."/>
        </authorList>
    </citation>
    <scope>NUCLEOTIDE SEQUENCE [LARGE SCALE GENOMIC DNA]</scope>
    <source>
        <strain evidence="2 3">ICMP 19927</strain>
    </source>
</reference>
<dbReference type="GO" id="GO:0005975">
    <property type="term" value="P:carbohydrate metabolic process"/>
    <property type="evidence" value="ECO:0007669"/>
    <property type="project" value="InterPro"/>
</dbReference>
<dbReference type="AlphaFoldDB" id="A0A1Y2LZ86"/>
<dbReference type="Gene3D" id="1.50.10.10">
    <property type="match status" value="1"/>
</dbReference>
<dbReference type="EMBL" id="KZ107844">
    <property type="protein sequence ID" value="OSS49101.1"/>
    <property type="molecule type" value="Genomic_DNA"/>
</dbReference>
<dbReference type="InterPro" id="IPR011613">
    <property type="entry name" value="GH15-like"/>
</dbReference>
<dbReference type="PANTHER" id="PTHR31616">
    <property type="entry name" value="TREHALASE"/>
    <property type="match status" value="1"/>
</dbReference>
<dbReference type="Proteomes" id="UP000193240">
    <property type="component" value="Unassembled WGS sequence"/>
</dbReference>
<dbReference type="InterPro" id="IPR012341">
    <property type="entry name" value="6hp_glycosidase-like_sf"/>
</dbReference>
<dbReference type="Pfam" id="PF00723">
    <property type="entry name" value="Glyco_hydro_15"/>
    <property type="match status" value="1"/>
</dbReference>
<sequence length="503" mass="58133">MSKFVQLSITHKTNIRLRFFNMATRERLTKESFLDLRILLCNSTLRLTAAKTIKLVQKLPSSRRQAISFILRDAEDHTPDHIETSLVDAIQMETIKFWNRWIGGSKYNGRWDTVVTRSLLILKMLIFEPTGAIIAAPTFSLPEDFGGSRNWDYRYSWVRDSSFTIYIFLRMGFSYEAEAYSSFMFQRIDEAKERQTGALPIMFTVRGETDIPEIELHHLEGYRASKPVRIGNGAAFHLQLDIYGELMDGIYLLNRFGRPVTYDQWLRVREIADYVCGVWKETDMSIWEVRSKKQNFVYSKIMMWVALDRALRLADKRSFPCPHRMEWYRIRDEIYEEVMEKGYNKDLNCFVQSYESQDVLDSAVLIAPLVFFIAPTDPRFLNTLDLILKAPEKGGLTSTGLVYRYNTTHSDDGVGGREGAFSMCTFWLVEALTRAGAYEQKYLRQAVSIFENMMTFGNHLNIFSEEIARSGEQLGNTPQAFSHLALVSAAFNLDKTLAKKNIT</sequence>
<dbReference type="OMA" id="VEWMCVP"/>
<accession>A0A1Y2LZ86</accession>
<keyword evidence="3" id="KW-1185">Reference proteome</keyword>
<evidence type="ECO:0000313" key="2">
    <source>
        <dbReference type="EMBL" id="OSS49101.1"/>
    </source>
</evidence>
<protein>
    <recommendedName>
        <fullName evidence="1">GH15-like domain-containing protein</fullName>
    </recommendedName>
</protein>
<evidence type="ECO:0000313" key="3">
    <source>
        <dbReference type="Proteomes" id="UP000193240"/>
    </source>
</evidence>